<evidence type="ECO:0000256" key="1">
    <source>
        <dbReference type="SAM" id="MobiDB-lite"/>
    </source>
</evidence>
<feature type="compositionally biased region" description="Basic and acidic residues" evidence="1">
    <location>
        <begin position="531"/>
        <end position="546"/>
    </location>
</feature>
<feature type="region of interest" description="Disordered" evidence="1">
    <location>
        <begin position="400"/>
        <end position="449"/>
    </location>
</feature>
<feature type="region of interest" description="Disordered" evidence="1">
    <location>
        <begin position="76"/>
        <end position="107"/>
    </location>
</feature>
<feature type="compositionally biased region" description="Gly residues" evidence="1">
    <location>
        <begin position="689"/>
        <end position="699"/>
    </location>
</feature>
<dbReference type="Proteomes" id="UP001054857">
    <property type="component" value="Unassembled WGS sequence"/>
</dbReference>
<dbReference type="AlphaFoldDB" id="A0AAD3HSQ0"/>
<feature type="region of interest" description="Disordered" evidence="1">
    <location>
        <begin position="566"/>
        <end position="603"/>
    </location>
</feature>
<feature type="region of interest" description="Disordered" evidence="1">
    <location>
        <begin position="490"/>
        <end position="509"/>
    </location>
</feature>
<sequence>MPAYHVGSLDAWLDGSAPVGNYGCHTQGRHRASCVSSAARTGTSGVGGDVHEGKSAKSDLAVCSAPAAVAYADYQPTSSAPLSEPQNAPEPASEPPAGLPSTSGITSTCPERLPAVLSSAKRQSLLSLQLRCTSSVPVESLRRLLSESDTANTTTTTTASSAPAGPSSTPTLSFPHHPSPPTSSINTVSAFFLPSTVAADRAAASAVTLSLASSGDDVSSSGSSSCCCPVSASDASSSLYGVWSDRSGSSSLGCGGGGLGSSGSNTLQLCIRGNASSGSSSSFSTLVCSPVDLSPPSVATLAAARTHQDVTAGVARVAAGLGNGGEHTAAVSGSDVSPVVRLGEPVIVTVAPPAFASLHTCVSEQSDATSSLLDSFVPLPKDIFFPSPDAGLGLATCAARNTRPNRPNRLTTDLTNCRQQPDSSTTAQASSDSAAGKADNGSLPVIPSRSEVPSSLLLTSAATEGRREVASLTDAWSVVVEAGSAAMAAGASRAQAGPRQEQETEVETPGPQTLLLQAAEAEAQSRVTAEAGKEEEKKQDDSESRRRGSSRGVSFAELFTTHLVALPGSSQQPSGGDGSRNNTTTNTITNSSSNNNNNNTARGMGYAAGVSNAARGCSGGRSSVLQRSKSLGLDHLPPHQQRNHRSPLYPFACTEEAEADDQGAINENKGNTNDDAGNDDNTSSDDGSADGGGTCGLLGGSPTDGLLPAELSRALFEGTVRRGCPRKNPVLARSASQPVFGGWI</sequence>
<organism evidence="2 3">
    <name type="scientific">Astrephomene gubernaculifera</name>
    <dbReference type="NCBI Taxonomy" id="47775"/>
    <lineage>
        <taxon>Eukaryota</taxon>
        <taxon>Viridiplantae</taxon>
        <taxon>Chlorophyta</taxon>
        <taxon>core chlorophytes</taxon>
        <taxon>Chlorophyceae</taxon>
        <taxon>CS clade</taxon>
        <taxon>Chlamydomonadales</taxon>
        <taxon>Astrephomenaceae</taxon>
        <taxon>Astrephomene</taxon>
    </lineage>
</organism>
<reference evidence="2 3" key="1">
    <citation type="journal article" date="2021" name="Sci. Rep.">
        <title>Genome sequencing of the multicellular alga Astrephomene provides insights into convergent evolution of germ-soma differentiation.</title>
        <authorList>
            <person name="Yamashita S."/>
            <person name="Yamamoto K."/>
            <person name="Matsuzaki R."/>
            <person name="Suzuki S."/>
            <person name="Yamaguchi H."/>
            <person name="Hirooka S."/>
            <person name="Minakuchi Y."/>
            <person name="Miyagishima S."/>
            <person name="Kawachi M."/>
            <person name="Toyoda A."/>
            <person name="Nozaki H."/>
        </authorList>
    </citation>
    <scope>NUCLEOTIDE SEQUENCE [LARGE SCALE GENOMIC DNA]</scope>
    <source>
        <strain evidence="2 3">NIES-4017</strain>
    </source>
</reference>
<accession>A0AAD3HSQ0</accession>
<feature type="compositionally biased region" description="Low complexity" evidence="1">
    <location>
        <begin position="567"/>
        <end position="600"/>
    </location>
</feature>
<feature type="compositionally biased region" description="Low complexity" evidence="1">
    <location>
        <begin position="422"/>
        <end position="435"/>
    </location>
</feature>
<comment type="caution">
    <text evidence="2">The sequence shown here is derived from an EMBL/GenBank/DDBJ whole genome shotgun (WGS) entry which is preliminary data.</text>
</comment>
<feature type="compositionally biased region" description="Low complexity" evidence="1">
    <location>
        <begin position="400"/>
        <end position="412"/>
    </location>
</feature>
<feature type="region of interest" description="Disordered" evidence="1">
    <location>
        <begin position="664"/>
        <end position="701"/>
    </location>
</feature>
<feature type="compositionally biased region" description="Low complexity" evidence="1">
    <location>
        <begin position="150"/>
        <end position="176"/>
    </location>
</feature>
<feature type="region of interest" description="Disordered" evidence="1">
    <location>
        <begin position="143"/>
        <end position="181"/>
    </location>
</feature>
<gene>
    <name evidence="2" type="ORF">Agub_g13547</name>
</gene>
<proteinExistence type="predicted"/>
<feature type="region of interest" description="Disordered" evidence="1">
    <location>
        <begin position="520"/>
        <end position="552"/>
    </location>
</feature>
<evidence type="ECO:0000313" key="2">
    <source>
        <dbReference type="EMBL" id="GFR51200.1"/>
    </source>
</evidence>
<feature type="compositionally biased region" description="Polar residues" evidence="1">
    <location>
        <begin position="76"/>
        <end position="86"/>
    </location>
</feature>
<feature type="compositionally biased region" description="Low complexity" evidence="1">
    <location>
        <begin position="670"/>
        <end position="686"/>
    </location>
</feature>
<protein>
    <submittedName>
        <fullName evidence="2">Uncharacterized protein</fullName>
    </submittedName>
</protein>
<dbReference type="EMBL" id="BMAR01000047">
    <property type="protein sequence ID" value="GFR51200.1"/>
    <property type="molecule type" value="Genomic_DNA"/>
</dbReference>
<keyword evidence="3" id="KW-1185">Reference proteome</keyword>
<evidence type="ECO:0000313" key="3">
    <source>
        <dbReference type="Proteomes" id="UP001054857"/>
    </source>
</evidence>
<name>A0AAD3HSQ0_9CHLO</name>